<evidence type="ECO:0000256" key="2">
    <source>
        <dbReference type="ARBA" id="ARBA00007365"/>
    </source>
</evidence>
<dbReference type="GO" id="GO:0006457">
    <property type="term" value="P:protein folding"/>
    <property type="evidence" value="ECO:0007669"/>
    <property type="project" value="InterPro"/>
</dbReference>
<dbReference type="GO" id="GO:0003755">
    <property type="term" value="F:peptidyl-prolyl cis-trans isomerase activity"/>
    <property type="evidence" value="ECO:0007669"/>
    <property type="project" value="UniProtKB-UniRule"/>
</dbReference>
<dbReference type="PROSITE" id="PS00170">
    <property type="entry name" value="CSA_PPIASE_1"/>
    <property type="match status" value="1"/>
</dbReference>
<dbReference type="PRINTS" id="PR00153">
    <property type="entry name" value="CSAPPISMRASE"/>
</dbReference>
<keyword evidence="3 5" id="KW-0697">Rotamase</keyword>
<comment type="catalytic activity">
    <reaction evidence="5">
        <text>[protein]-peptidylproline (omega=180) = [protein]-peptidylproline (omega=0)</text>
        <dbReference type="Rhea" id="RHEA:16237"/>
        <dbReference type="Rhea" id="RHEA-COMP:10747"/>
        <dbReference type="Rhea" id="RHEA-COMP:10748"/>
        <dbReference type="ChEBI" id="CHEBI:83833"/>
        <dbReference type="ChEBI" id="CHEBI:83834"/>
        <dbReference type="EC" id="5.2.1.8"/>
    </reaction>
</comment>
<evidence type="ECO:0000313" key="8">
    <source>
        <dbReference type="Proteomes" id="UP000183758"/>
    </source>
</evidence>
<sequence length="161" mass="17693">MEIDMKKTYQAVIKTSEGEITVKLNAKETPITVNNFVKLSKKGFYKNTIFHRVIKGFMIQGGDPKGDGTGGPGYKFEDEPFNGEYTRGTIAMANAGPNTNGSQFFIMHKDYDLPKNYVIFGQVVKGIEVVDKIAEAPVEQSGEGSKPINPVKVLSVSIIEQ</sequence>
<dbReference type="SUPFAM" id="SSF50891">
    <property type="entry name" value="Cyclophilin-like"/>
    <property type="match status" value="1"/>
</dbReference>
<evidence type="ECO:0000259" key="6">
    <source>
        <dbReference type="PROSITE" id="PS50072"/>
    </source>
</evidence>
<dbReference type="EMBL" id="MNZM01000111">
    <property type="protein sequence ID" value="OIP82551.1"/>
    <property type="molecule type" value="Genomic_DNA"/>
</dbReference>
<dbReference type="Gene3D" id="2.40.100.10">
    <property type="entry name" value="Cyclophilin-like"/>
    <property type="match status" value="1"/>
</dbReference>
<dbReference type="PANTHER" id="PTHR45625">
    <property type="entry name" value="PEPTIDYL-PROLYL CIS-TRANS ISOMERASE-RELATED"/>
    <property type="match status" value="1"/>
</dbReference>
<comment type="caution">
    <text evidence="7">The sequence shown here is derived from an EMBL/GenBank/DDBJ whole genome shotgun (WGS) entry which is preliminary data.</text>
</comment>
<comment type="similarity">
    <text evidence="2 5">Belongs to the cyclophilin-type PPIase family.</text>
</comment>
<protein>
    <recommendedName>
        <fullName evidence="5">Peptidyl-prolyl cis-trans isomerase</fullName>
        <shortName evidence="5">PPIase</shortName>
        <ecNumber evidence="5">5.2.1.8</ecNumber>
    </recommendedName>
</protein>
<name>A0A1J5HNU1_9BACT</name>
<dbReference type="InterPro" id="IPR002130">
    <property type="entry name" value="Cyclophilin-type_PPIase_dom"/>
</dbReference>
<dbReference type="PIRSF" id="PIRSF001467">
    <property type="entry name" value="Peptidylpro_ismrse"/>
    <property type="match status" value="1"/>
</dbReference>
<accession>A0A1J5HNU1</accession>
<evidence type="ECO:0000256" key="5">
    <source>
        <dbReference type="RuleBase" id="RU363019"/>
    </source>
</evidence>
<dbReference type="AlphaFoldDB" id="A0A1J5HNU1"/>
<organism evidence="7 8">
    <name type="scientific">Candidatus Roizmanbacteria bacterium CG2_30_33_16</name>
    <dbReference type="NCBI Taxonomy" id="1805340"/>
    <lineage>
        <taxon>Bacteria</taxon>
        <taxon>Candidatus Roizmaniibacteriota</taxon>
    </lineage>
</organism>
<gene>
    <name evidence="7" type="ORF">AUK04_04485</name>
</gene>
<reference evidence="7 8" key="1">
    <citation type="journal article" date="2016" name="Environ. Microbiol.">
        <title>Genomic resolution of a cold subsurface aquifer community provides metabolic insights for novel microbes adapted to high CO concentrations.</title>
        <authorList>
            <person name="Probst A.J."/>
            <person name="Castelle C.J."/>
            <person name="Singh A."/>
            <person name="Brown C.T."/>
            <person name="Anantharaman K."/>
            <person name="Sharon I."/>
            <person name="Hug L.A."/>
            <person name="Burstein D."/>
            <person name="Emerson J.B."/>
            <person name="Thomas B.C."/>
            <person name="Banfield J.F."/>
        </authorList>
    </citation>
    <scope>NUCLEOTIDE SEQUENCE [LARGE SCALE GENOMIC DNA]</scope>
    <source>
        <strain evidence="7">CG2_30_33_16</strain>
    </source>
</reference>
<dbReference type="InterPro" id="IPR024936">
    <property type="entry name" value="Cyclophilin-type_PPIase"/>
</dbReference>
<evidence type="ECO:0000256" key="1">
    <source>
        <dbReference type="ARBA" id="ARBA00002388"/>
    </source>
</evidence>
<dbReference type="Pfam" id="PF00160">
    <property type="entry name" value="Pro_isomerase"/>
    <property type="match status" value="1"/>
</dbReference>
<evidence type="ECO:0000313" key="7">
    <source>
        <dbReference type="EMBL" id="OIP82551.1"/>
    </source>
</evidence>
<dbReference type="PROSITE" id="PS50072">
    <property type="entry name" value="CSA_PPIASE_2"/>
    <property type="match status" value="1"/>
</dbReference>
<dbReference type="InterPro" id="IPR044666">
    <property type="entry name" value="Cyclophilin_A-like"/>
</dbReference>
<dbReference type="Proteomes" id="UP000183758">
    <property type="component" value="Unassembled WGS sequence"/>
</dbReference>
<dbReference type="CDD" id="cd00317">
    <property type="entry name" value="cyclophilin"/>
    <property type="match status" value="1"/>
</dbReference>
<dbReference type="InterPro" id="IPR029000">
    <property type="entry name" value="Cyclophilin-like_dom_sf"/>
</dbReference>
<evidence type="ECO:0000256" key="4">
    <source>
        <dbReference type="ARBA" id="ARBA00023235"/>
    </source>
</evidence>
<dbReference type="EC" id="5.2.1.8" evidence="5"/>
<dbReference type="InterPro" id="IPR020892">
    <property type="entry name" value="Cyclophilin-type_PPIase_CS"/>
</dbReference>
<evidence type="ECO:0000256" key="3">
    <source>
        <dbReference type="ARBA" id="ARBA00023110"/>
    </source>
</evidence>
<feature type="domain" description="PPIase cyclophilin-type" evidence="6">
    <location>
        <begin position="18"/>
        <end position="158"/>
    </location>
</feature>
<dbReference type="PANTHER" id="PTHR45625:SF4">
    <property type="entry name" value="PEPTIDYLPROLYL ISOMERASE DOMAIN AND WD REPEAT-CONTAINING PROTEIN 1"/>
    <property type="match status" value="1"/>
</dbReference>
<comment type="function">
    <text evidence="1 5">PPIases accelerate the folding of proteins. It catalyzes the cis-trans isomerization of proline imidic peptide bonds in oligopeptides.</text>
</comment>
<keyword evidence="4 5" id="KW-0413">Isomerase</keyword>
<proteinExistence type="inferred from homology"/>